<name>A0ABX8UGN5_9BURK</name>
<evidence type="ECO:0000256" key="2">
    <source>
        <dbReference type="ARBA" id="ARBA00022475"/>
    </source>
</evidence>
<feature type="transmembrane region" description="Helical" evidence="6">
    <location>
        <begin position="550"/>
        <end position="571"/>
    </location>
</feature>
<dbReference type="EMBL" id="CP080095">
    <property type="protein sequence ID" value="QYD67417.1"/>
    <property type="molecule type" value="Genomic_DNA"/>
</dbReference>
<sequence length="703" mass="72600">MSNAIASPDSEVVRPGARIGIGARIDHYRGLIIAIGALIAMLIAWIALSATPVGLYDIGSLISSAATLALVAVGQTIVVLSGGFDLSASAVLSLANVLAVRFVHGTPVEQWAGAALIVAIGGGVGFINGALIAWFRLQSIVVTLATMFMVQGLTLLIQNKPGGSVGDQFAGFVTSDLIPDKLPMSAGILIVALLVWGFIRRTRFGVGLYAIGSEPDSAYANGAPVTRYRITTYVIAGMFYALAGLYVSAQTGSADPLVGRPLLLSMFTAVVLGGTWLGGGRGGCVGTVFAAMTLMVTVNILLVLNVSAFFTTIAEALILILAVLGSSIGKQSAAHESARHALQWFKAWRTGTRAQNGHKGHGSARRVAFEVEDFKPVANTELSGRWLTDWIERNREWAKYIVPAYLLFFGVVVVTGFVYGPGVLVSSNFYSSLLTLTLFLAILGLGQGAVILTGGLDLSVPWLITMSGVLLTGLTHGVNEAALWAVPAVLVAGLVVGLFNGIGVVVLGLPPIVVTLAANGLLQGITLIYCNGSPQGWAPSAISSFTNDRAGPLSLAAWSVPLVLAVALLLLHRTAFGRRVYAVGNSPVAAKLSGVRVGATLVAVYCLSALCSAIVGVLLAGFSSQAFLGMGDPYLLPSIAVVVVGGALITGGRGHYLGVFGGALLLTALGTLLAGTTVPPAVRDIINGLVVLAAVITLRDRKG</sequence>
<feature type="transmembrane region" description="Helical" evidence="6">
    <location>
        <begin position="484"/>
        <end position="507"/>
    </location>
</feature>
<feature type="transmembrane region" description="Helical" evidence="6">
    <location>
        <begin position="230"/>
        <end position="249"/>
    </location>
</feature>
<dbReference type="PANTHER" id="PTHR32196">
    <property type="entry name" value="ABC TRANSPORTER PERMEASE PROTEIN YPHD-RELATED-RELATED"/>
    <property type="match status" value="1"/>
</dbReference>
<dbReference type="Proteomes" id="UP000826462">
    <property type="component" value="Chromosome 1"/>
</dbReference>
<evidence type="ECO:0000256" key="1">
    <source>
        <dbReference type="ARBA" id="ARBA00004651"/>
    </source>
</evidence>
<dbReference type="CDD" id="cd06579">
    <property type="entry name" value="TM_PBP1_transp_AraH_like"/>
    <property type="match status" value="2"/>
</dbReference>
<dbReference type="RefSeq" id="WP_219796418.1">
    <property type="nucleotide sequence ID" value="NZ_CP080095.1"/>
</dbReference>
<evidence type="ECO:0000256" key="4">
    <source>
        <dbReference type="ARBA" id="ARBA00022989"/>
    </source>
</evidence>
<feature type="transmembrane region" description="Helical" evidence="6">
    <location>
        <begin position="308"/>
        <end position="329"/>
    </location>
</feature>
<feature type="transmembrane region" description="Helical" evidence="6">
    <location>
        <begin position="512"/>
        <end position="530"/>
    </location>
</feature>
<feature type="transmembrane region" description="Helical" evidence="6">
    <location>
        <begin position="110"/>
        <end position="133"/>
    </location>
</feature>
<evidence type="ECO:0000256" key="5">
    <source>
        <dbReference type="ARBA" id="ARBA00023136"/>
    </source>
</evidence>
<comment type="subcellular location">
    <subcellularLocation>
        <location evidence="1">Cell membrane</location>
        <topology evidence="1">Multi-pass membrane protein</topology>
    </subcellularLocation>
</comment>
<feature type="transmembrane region" description="Helical" evidence="6">
    <location>
        <begin position="182"/>
        <end position="199"/>
    </location>
</feature>
<accession>A0ABX8UGN5</accession>
<evidence type="ECO:0000313" key="8">
    <source>
        <dbReference type="Proteomes" id="UP000826462"/>
    </source>
</evidence>
<evidence type="ECO:0000313" key="7">
    <source>
        <dbReference type="EMBL" id="QYD67417.1"/>
    </source>
</evidence>
<feature type="transmembrane region" description="Helical" evidence="6">
    <location>
        <begin position="460"/>
        <end position="478"/>
    </location>
</feature>
<evidence type="ECO:0000256" key="6">
    <source>
        <dbReference type="SAM" id="Phobius"/>
    </source>
</evidence>
<feature type="transmembrane region" description="Helical" evidence="6">
    <location>
        <begin position="140"/>
        <end position="157"/>
    </location>
</feature>
<evidence type="ECO:0000256" key="3">
    <source>
        <dbReference type="ARBA" id="ARBA00022692"/>
    </source>
</evidence>
<keyword evidence="3 6" id="KW-0812">Transmembrane</keyword>
<feature type="transmembrane region" description="Helical" evidence="6">
    <location>
        <begin position="28"/>
        <end position="48"/>
    </location>
</feature>
<protein>
    <submittedName>
        <fullName evidence="7">ABC transporter permease</fullName>
    </submittedName>
</protein>
<keyword evidence="2" id="KW-1003">Cell membrane</keyword>
<dbReference type="InterPro" id="IPR001851">
    <property type="entry name" value="ABC_transp_permease"/>
</dbReference>
<feature type="transmembrane region" description="Helical" evidence="6">
    <location>
        <begin position="261"/>
        <end position="277"/>
    </location>
</feature>
<feature type="transmembrane region" description="Helical" evidence="6">
    <location>
        <begin position="400"/>
        <end position="420"/>
    </location>
</feature>
<feature type="transmembrane region" description="Helical" evidence="6">
    <location>
        <begin position="634"/>
        <end position="650"/>
    </location>
</feature>
<gene>
    <name evidence="7" type="ORF">KZJ38_13710</name>
</gene>
<feature type="transmembrane region" description="Helical" evidence="6">
    <location>
        <begin position="657"/>
        <end position="675"/>
    </location>
</feature>
<keyword evidence="5 6" id="KW-0472">Membrane</keyword>
<keyword evidence="8" id="KW-1185">Reference proteome</keyword>
<feature type="transmembrane region" description="Helical" evidence="6">
    <location>
        <begin position="601"/>
        <end position="622"/>
    </location>
</feature>
<feature type="transmembrane region" description="Helical" evidence="6">
    <location>
        <begin position="284"/>
        <end position="302"/>
    </location>
</feature>
<feature type="transmembrane region" description="Helical" evidence="6">
    <location>
        <begin position="54"/>
        <end position="74"/>
    </location>
</feature>
<organism evidence="7 8">
    <name type="scientific">Paraburkholderia edwinii</name>
    <dbReference type="NCBI Taxonomy" id="2861782"/>
    <lineage>
        <taxon>Bacteria</taxon>
        <taxon>Pseudomonadati</taxon>
        <taxon>Pseudomonadota</taxon>
        <taxon>Betaproteobacteria</taxon>
        <taxon>Burkholderiales</taxon>
        <taxon>Burkholderiaceae</taxon>
        <taxon>Paraburkholderia</taxon>
    </lineage>
</organism>
<feature type="transmembrane region" description="Helical" evidence="6">
    <location>
        <begin position="86"/>
        <end position="104"/>
    </location>
</feature>
<feature type="transmembrane region" description="Helical" evidence="6">
    <location>
        <begin position="432"/>
        <end position="453"/>
    </location>
</feature>
<proteinExistence type="predicted"/>
<reference evidence="7 8" key="1">
    <citation type="submission" date="2021-07" db="EMBL/GenBank/DDBJ databases">
        <title>Paraburkholderia edwinii protects Aspergillus sp. from phenazines by acting as a toxin sponge.</title>
        <authorList>
            <person name="Dahlstrom K.M."/>
            <person name="Newman D.K."/>
        </authorList>
    </citation>
    <scope>NUCLEOTIDE SEQUENCE [LARGE SCALE GENOMIC DNA]</scope>
    <source>
        <strain evidence="7 8">Pe01</strain>
    </source>
</reference>
<keyword evidence="4 6" id="KW-1133">Transmembrane helix</keyword>
<dbReference type="Pfam" id="PF02653">
    <property type="entry name" value="BPD_transp_2"/>
    <property type="match status" value="2"/>
</dbReference>